<organism evidence="1 2">
    <name type="scientific">Nocardioides abyssi</name>
    <dbReference type="NCBI Taxonomy" id="3058370"/>
    <lineage>
        <taxon>Bacteria</taxon>
        <taxon>Bacillati</taxon>
        <taxon>Actinomycetota</taxon>
        <taxon>Actinomycetes</taxon>
        <taxon>Propionibacteriales</taxon>
        <taxon>Nocardioidaceae</taxon>
        <taxon>Nocardioides</taxon>
    </lineage>
</organism>
<gene>
    <name evidence="1" type="ORF">QWY29_11040</name>
</gene>
<evidence type="ECO:0000313" key="1">
    <source>
        <dbReference type="EMBL" id="MDN4161886.1"/>
    </source>
</evidence>
<evidence type="ECO:0000313" key="2">
    <source>
        <dbReference type="Proteomes" id="UP001168537"/>
    </source>
</evidence>
<dbReference type="EMBL" id="JAUHJR010000004">
    <property type="protein sequence ID" value="MDN4161886.1"/>
    <property type="molecule type" value="Genomic_DNA"/>
</dbReference>
<accession>A0ABT8EVI2</accession>
<reference evidence="1" key="1">
    <citation type="submission" date="2023-06" db="EMBL/GenBank/DDBJ databases">
        <title>Draft genome sequence of Nocardioides sp. SOB72.</title>
        <authorList>
            <person name="Zhang G."/>
        </authorList>
    </citation>
    <scope>NUCLEOTIDE SEQUENCE</scope>
    <source>
        <strain evidence="1">SOB72</strain>
    </source>
</reference>
<sequence>MLQATVNATRAEPRLVVYEQVTSNAGAGPGDLTGLQMPGEEYVGVGPYGSGRAPVVVLLGRKDVERTIALGYPGEATYDRLTLDHHDRIISEVLTDPTTS</sequence>
<protein>
    <submittedName>
        <fullName evidence="1">Uncharacterized protein</fullName>
    </submittedName>
</protein>
<keyword evidence="2" id="KW-1185">Reference proteome</keyword>
<dbReference type="RefSeq" id="WP_300960833.1">
    <property type="nucleotide sequence ID" value="NZ_JAUHJR010000004.1"/>
</dbReference>
<proteinExistence type="predicted"/>
<comment type="caution">
    <text evidence="1">The sequence shown here is derived from an EMBL/GenBank/DDBJ whole genome shotgun (WGS) entry which is preliminary data.</text>
</comment>
<dbReference type="Proteomes" id="UP001168537">
    <property type="component" value="Unassembled WGS sequence"/>
</dbReference>
<name>A0ABT8EVI2_9ACTN</name>